<dbReference type="RefSeq" id="WP_210058810.1">
    <property type="nucleotide sequence ID" value="NZ_JBEAAL010000044.1"/>
</dbReference>
<dbReference type="InterPro" id="IPR001647">
    <property type="entry name" value="HTH_TetR"/>
</dbReference>
<proteinExistence type="predicted"/>
<keyword evidence="1" id="KW-0678">Repressor</keyword>
<organism evidence="7 8">
    <name type="scientific">Neorhizobium phenanthreniclasticum</name>
    <dbReference type="NCBI Taxonomy" id="3157917"/>
    <lineage>
        <taxon>Bacteria</taxon>
        <taxon>Pseudomonadati</taxon>
        <taxon>Pseudomonadota</taxon>
        <taxon>Alphaproteobacteria</taxon>
        <taxon>Hyphomicrobiales</taxon>
        <taxon>Rhizobiaceae</taxon>
        <taxon>Rhizobium/Agrobacterium group</taxon>
        <taxon>Neorhizobium</taxon>
    </lineage>
</organism>
<dbReference type="Gene3D" id="1.10.357.10">
    <property type="entry name" value="Tetracycline Repressor, domain 2"/>
    <property type="match status" value="1"/>
</dbReference>
<evidence type="ECO:0000256" key="2">
    <source>
        <dbReference type="ARBA" id="ARBA00023015"/>
    </source>
</evidence>
<evidence type="ECO:0000256" key="1">
    <source>
        <dbReference type="ARBA" id="ARBA00022491"/>
    </source>
</evidence>
<feature type="domain" description="HTH tetR-type" evidence="6">
    <location>
        <begin position="9"/>
        <end position="69"/>
    </location>
</feature>
<dbReference type="PROSITE" id="PS50977">
    <property type="entry name" value="HTH_TETR_2"/>
    <property type="match status" value="1"/>
</dbReference>
<evidence type="ECO:0000259" key="6">
    <source>
        <dbReference type="PROSITE" id="PS50977"/>
    </source>
</evidence>
<keyword evidence="8" id="KW-1185">Reference proteome</keyword>
<keyword evidence="4" id="KW-0804">Transcription</keyword>
<evidence type="ECO:0000256" key="5">
    <source>
        <dbReference type="PROSITE-ProRule" id="PRU00335"/>
    </source>
</evidence>
<protein>
    <submittedName>
        <fullName evidence="7">TetR family transcriptional regulator</fullName>
    </submittedName>
</protein>
<dbReference type="Pfam" id="PF08361">
    <property type="entry name" value="TetR_C_2"/>
    <property type="match status" value="1"/>
</dbReference>
<comment type="caution">
    <text evidence="7">The sequence shown here is derived from an EMBL/GenBank/DDBJ whole genome shotgun (WGS) entry which is preliminary data.</text>
</comment>
<dbReference type="InterPro" id="IPR036271">
    <property type="entry name" value="Tet_transcr_reg_TetR-rel_C_sf"/>
</dbReference>
<evidence type="ECO:0000313" key="7">
    <source>
        <dbReference type="EMBL" id="MEQ1409420.1"/>
    </source>
</evidence>
<gene>
    <name evidence="7" type="ORF">ABK249_31445</name>
</gene>
<feature type="DNA-binding region" description="H-T-H motif" evidence="5">
    <location>
        <begin position="32"/>
        <end position="51"/>
    </location>
</feature>
<dbReference type="EMBL" id="JBEAAL010000044">
    <property type="protein sequence ID" value="MEQ1409420.1"/>
    <property type="molecule type" value="Genomic_DNA"/>
</dbReference>
<dbReference type="InterPro" id="IPR013572">
    <property type="entry name" value="Tscrpt_reg_MAATS_C"/>
</dbReference>
<dbReference type="SUPFAM" id="SSF46689">
    <property type="entry name" value="Homeodomain-like"/>
    <property type="match status" value="1"/>
</dbReference>
<evidence type="ECO:0000313" key="8">
    <source>
        <dbReference type="Proteomes" id="UP001496627"/>
    </source>
</evidence>
<dbReference type="Pfam" id="PF00440">
    <property type="entry name" value="TetR_N"/>
    <property type="match status" value="1"/>
</dbReference>
<dbReference type="PANTHER" id="PTHR47506">
    <property type="entry name" value="TRANSCRIPTIONAL REGULATORY PROTEIN"/>
    <property type="match status" value="1"/>
</dbReference>
<sequence>MRRTKAEAAETRASLMAAAEQMFFEKGVTATTLDEIASAANLTRGAIYWHFKSKTDLFLELYDSVRLSDITMFELLQADARDRDPLSALQSATEDWLRLVSTDVPRQRMLTILARTNFTGELEPVANAMAENYAKQMETLIEVLDRAASTGSLSPGWTPQCAAWTFKWLVNGMCWEWLLHGQRFDLVQKGSEAVRKTIECFRGSSMPTNGSSDTQ</sequence>
<dbReference type="PRINTS" id="PR00455">
    <property type="entry name" value="HTHTETR"/>
</dbReference>
<reference evidence="7 8" key="1">
    <citation type="submission" date="2024-05" db="EMBL/GenBank/DDBJ databases">
        <title>Neorhizobium sp. Rsf11, a plant growth promoting and heavy metal resistant PAH-degrader.</title>
        <authorList>
            <person name="Golubev S.N."/>
            <person name="Muratova A.Y."/>
            <person name="Markelova M.I."/>
        </authorList>
    </citation>
    <scope>NUCLEOTIDE SEQUENCE [LARGE SCALE GENOMIC DNA]</scope>
    <source>
        <strain evidence="7 8">Rsf11</strain>
    </source>
</reference>
<dbReference type="InterPro" id="IPR009057">
    <property type="entry name" value="Homeodomain-like_sf"/>
</dbReference>
<dbReference type="PROSITE" id="PS01081">
    <property type="entry name" value="HTH_TETR_1"/>
    <property type="match status" value="1"/>
</dbReference>
<name>A0ABV0MBZ5_9HYPH</name>
<accession>A0ABV0MBZ5</accession>
<dbReference type="Proteomes" id="UP001496627">
    <property type="component" value="Unassembled WGS sequence"/>
</dbReference>
<dbReference type="PANTHER" id="PTHR47506:SF6">
    <property type="entry name" value="HTH-TYPE TRANSCRIPTIONAL REPRESSOR NEMR"/>
    <property type="match status" value="1"/>
</dbReference>
<keyword evidence="2" id="KW-0805">Transcription regulation</keyword>
<evidence type="ECO:0000256" key="3">
    <source>
        <dbReference type="ARBA" id="ARBA00023125"/>
    </source>
</evidence>
<dbReference type="InterPro" id="IPR023772">
    <property type="entry name" value="DNA-bd_HTH_TetR-type_CS"/>
</dbReference>
<evidence type="ECO:0000256" key="4">
    <source>
        <dbReference type="ARBA" id="ARBA00023163"/>
    </source>
</evidence>
<keyword evidence="3 5" id="KW-0238">DNA-binding</keyword>
<dbReference type="SUPFAM" id="SSF48498">
    <property type="entry name" value="Tetracyclin repressor-like, C-terminal domain"/>
    <property type="match status" value="1"/>
</dbReference>